<dbReference type="EMBL" id="WBNH01006222">
    <property type="protein sequence ID" value="NXX80243.1"/>
    <property type="molecule type" value="Genomic_DNA"/>
</dbReference>
<dbReference type="FunFam" id="1.10.10.10:FF:000393">
    <property type="entry name" value="Oocyte-specific H1 histone"/>
    <property type="match status" value="1"/>
</dbReference>
<evidence type="ECO:0000256" key="3">
    <source>
        <dbReference type="ARBA" id="ARBA00023242"/>
    </source>
</evidence>
<feature type="domain" description="H15" evidence="5">
    <location>
        <begin position="27"/>
        <end position="105"/>
    </location>
</feature>
<dbReference type="InterPro" id="IPR036388">
    <property type="entry name" value="WH-like_DNA-bd_sf"/>
</dbReference>
<dbReference type="GO" id="GO:0005634">
    <property type="term" value="C:nucleus"/>
    <property type="evidence" value="ECO:0007669"/>
    <property type="project" value="UniProtKB-ARBA"/>
</dbReference>
<dbReference type="AlphaFoldDB" id="A0A852KQ79"/>
<accession>A0A852KQ79</accession>
<reference evidence="6" key="1">
    <citation type="submission" date="2020-02" db="EMBL/GenBank/DDBJ databases">
        <title>Bird 10,000 Genomes (B10K) Project - Family phase.</title>
        <authorList>
            <person name="Zhang G."/>
        </authorList>
    </citation>
    <scope>NUCLEOTIDE SEQUENCE</scope>
    <source>
        <strain evidence="6">B10K-DU-030-59</strain>
    </source>
</reference>
<comment type="caution">
    <text evidence="6">The sequence shown here is derived from an EMBL/GenBank/DDBJ whole genome shotgun (WGS) entry which is preliminary data.</text>
</comment>
<sequence>MPLASLAARAAGTAQLPALVAPVRGSSRPSTLQMVIEALRARDDKKGCSVFAIKQFILAKYPTVDPIRLKYLLKRALSKGLSRGDLVRPPNSSASGATGRFKVSRG</sequence>
<evidence type="ECO:0000256" key="4">
    <source>
        <dbReference type="SAM" id="MobiDB-lite"/>
    </source>
</evidence>
<keyword evidence="7" id="KW-1185">Reference proteome</keyword>
<dbReference type="OrthoDB" id="1110759at2759"/>
<evidence type="ECO:0000256" key="1">
    <source>
        <dbReference type="ARBA" id="ARBA00022454"/>
    </source>
</evidence>
<feature type="non-terminal residue" evidence="6">
    <location>
        <position position="106"/>
    </location>
</feature>
<evidence type="ECO:0000313" key="6">
    <source>
        <dbReference type="EMBL" id="NXX80243.1"/>
    </source>
</evidence>
<dbReference type="Gene3D" id="1.10.10.10">
    <property type="entry name" value="Winged helix-like DNA-binding domain superfamily/Winged helix DNA-binding domain"/>
    <property type="match status" value="1"/>
</dbReference>
<proteinExistence type="predicted"/>
<evidence type="ECO:0000313" key="7">
    <source>
        <dbReference type="Proteomes" id="UP000654395"/>
    </source>
</evidence>
<name>A0A852KQ79_UROIN</name>
<dbReference type="Proteomes" id="UP000654395">
    <property type="component" value="Unassembled WGS sequence"/>
</dbReference>
<feature type="non-terminal residue" evidence="6">
    <location>
        <position position="1"/>
    </location>
</feature>
<dbReference type="GO" id="GO:0006334">
    <property type="term" value="P:nucleosome assembly"/>
    <property type="evidence" value="ECO:0007669"/>
    <property type="project" value="InterPro"/>
</dbReference>
<protein>
    <submittedName>
        <fullName evidence="6">B4 protein</fullName>
    </submittedName>
</protein>
<dbReference type="PROSITE" id="PS51504">
    <property type="entry name" value="H15"/>
    <property type="match status" value="1"/>
</dbReference>
<feature type="region of interest" description="Disordered" evidence="4">
    <location>
        <begin position="82"/>
        <end position="106"/>
    </location>
</feature>
<dbReference type="GO" id="GO:0003677">
    <property type="term" value="F:DNA binding"/>
    <property type="evidence" value="ECO:0007669"/>
    <property type="project" value="UniProtKB-KW"/>
</dbReference>
<dbReference type="GO" id="GO:0000786">
    <property type="term" value="C:nucleosome"/>
    <property type="evidence" value="ECO:0007669"/>
    <property type="project" value="InterPro"/>
</dbReference>
<dbReference type="CDD" id="cd00073">
    <property type="entry name" value="H15"/>
    <property type="match status" value="1"/>
</dbReference>
<gene>
    <name evidence="6" type="primary">B4</name>
    <name evidence="6" type="ORF">UROIND_R15352</name>
</gene>
<organism evidence="6 7">
    <name type="scientific">Urocolius indicus</name>
    <name type="common">Red-faced mousebird</name>
    <name type="synonym">Colius indicus</name>
    <dbReference type="NCBI Taxonomy" id="458196"/>
    <lineage>
        <taxon>Eukaryota</taxon>
        <taxon>Metazoa</taxon>
        <taxon>Chordata</taxon>
        <taxon>Craniata</taxon>
        <taxon>Vertebrata</taxon>
        <taxon>Euteleostomi</taxon>
        <taxon>Archelosauria</taxon>
        <taxon>Archosauria</taxon>
        <taxon>Dinosauria</taxon>
        <taxon>Saurischia</taxon>
        <taxon>Theropoda</taxon>
        <taxon>Coelurosauria</taxon>
        <taxon>Aves</taxon>
        <taxon>Neognathae</taxon>
        <taxon>Neoaves</taxon>
        <taxon>Telluraves</taxon>
        <taxon>Coraciimorphae</taxon>
        <taxon>Coliiformes</taxon>
        <taxon>Coliidae</taxon>
        <taxon>Urocolius</taxon>
    </lineage>
</organism>
<evidence type="ECO:0000256" key="2">
    <source>
        <dbReference type="ARBA" id="ARBA00023125"/>
    </source>
</evidence>
<dbReference type="InterPro" id="IPR005818">
    <property type="entry name" value="Histone_H1/H5_H15"/>
</dbReference>
<keyword evidence="2" id="KW-0238">DNA-binding</keyword>
<keyword evidence="3" id="KW-0539">Nucleus</keyword>
<dbReference type="InterPro" id="IPR036390">
    <property type="entry name" value="WH_DNA-bd_sf"/>
</dbReference>
<evidence type="ECO:0000259" key="5">
    <source>
        <dbReference type="PROSITE" id="PS51504"/>
    </source>
</evidence>
<dbReference type="SMART" id="SM00526">
    <property type="entry name" value="H15"/>
    <property type="match status" value="1"/>
</dbReference>
<dbReference type="SUPFAM" id="SSF46785">
    <property type="entry name" value="Winged helix' DNA-binding domain"/>
    <property type="match status" value="1"/>
</dbReference>
<dbReference type="Pfam" id="PF00538">
    <property type="entry name" value="Linker_histone"/>
    <property type="match status" value="1"/>
</dbReference>
<keyword evidence="1" id="KW-0158">Chromosome</keyword>